<keyword evidence="2" id="KW-1185">Reference proteome</keyword>
<evidence type="ECO:0000313" key="2">
    <source>
        <dbReference type="Proteomes" id="UP001152795"/>
    </source>
</evidence>
<dbReference type="Proteomes" id="UP001152795">
    <property type="component" value="Unassembled WGS sequence"/>
</dbReference>
<dbReference type="EMBL" id="CACRXK020001573">
    <property type="protein sequence ID" value="CAB3989937.1"/>
    <property type="molecule type" value="Genomic_DNA"/>
</dbReference>
<gene>
    <name evidence="1" type="ORF">PACLA_8A053701</name>
</gene>
<evidence type="ECO:0000313" key="1">
    <source>
        <dbReference type="EMBL" id="CAB3989937.1"/>
    </source>
</evidence>
<comment type="caution">
    <text evidence="1">The sequence shown here is derived from an EMBL/GenBank/DDBJ whole genome shotgun (WGS) entry which is preliminary data.</text>
</comment>
<name>A0A7D9HP50_PARCT</name>
<reference evidence="1" key="1">
    <citation type="submission" date="2020-04" db="EMBL/GenBank/DDBJ databases">
        <authorList>
            <person name="Alioto T."/>
            <person name="Alioto T."/>
            <person name="Gomez Garrido J."/>
        </authorList>
    </citation>
    <scope>NUCLEOTIDE SEQUENCE</scope>
    <source>
        <strain evidence="1">A484AB</strain>
    </source>
</reference>
<dbReference type="AlphaFoldDB" id="A0A7D9HP50"/>
<organism evidence="1 2">
    <name type="scientific">Paramuricea clavata</name>
    <name type="common">Red gorgonian</name>
    <name type="synonym">Violescent sea-whip</name>
    <dbReference type="NCBI Taxonomy" id="317549"/>
    <lineage>
        <taxon>Eukaryota</taxon>
        <taxon>Metazoa</taxon>
        <taxon>Cnidaria</taxon>
        <taxon>Anthozoa</taxon>
        <taxon>Octocorallia</taxon>
        <taxon>Malacalcyonacea</taxon>
        <taxon>Plexauridae</taxon>
        <taxon>Paramuricea</taxon>
    </lineage>
</organism>
<sequence length="149" mass="17304">MRFQPRVMFNYGREFDGSTIDAPIICARGLCKKITAYVSLDASYNTPGDHTMILRYFHYGCEEILRGKYGVYMTVSLKQEKIHTNIVNKNSLHKKMCEDIEIIVSGMLAYDIVKNTDDIQLIWLEEYGLAVDEDLLYEFDAVVKQFYSF</sequence>
<protein>
    <submittedName>
        <fullName evidence="1">Uncharacterized protein</fullName>
    </submittedName>
</protein>
<proteinExistence type="predicted"/>
<accession>A0A7D9HP50</accession>